<name>A0ABR3T8B5_9PEZI</name>
<dbReference type="EMBL" id="JAJVDC020000009">
    <property type="protein sequence ID" value="KAL1635781.1"/>
    <property type="molecule type" value="Genomic_DNA"/>
</dbReference>
<proteinExistence type="predicted"/>
<evidence type="ECO:0000256" key="1">
    <source>
        <dbReference type="SAM" id="MobiDB-lite"/>
    </source>
</evidence>
<accession>A0ABR3T8B5</accession>
<feature type="region of interest" description="Disordered" evidence="1">
    <location>
        <begin position="1"/>
        <end position="20"/>
    </location>
</feature>
<comment type="caution">
    <text evidence="2">The sequence shown here is derived from an EMBL/GenBank/DDBJ whole genome shotgun (WGS) entry which is preliminary data.</text>
</comment>
<dbReference type="Proteomes" id="UP001521116">
    <property type="component" value="Unassembled WGS sequence"/>
</dbReference>
<feature type="compositionally biased region" description="Polar residues" evidence="1">
    <location>
        <begin position="1"/>
        <end position="14"/>
    </location>
</feature>
<keyword evidence="3" id="KW-1185">Reference proteome</keyword>
<protein>
    <submittedName>
        <fullName evidence="2">Uncharacterized protein</fullName>
    </submittedName>
</protein>
<evidence type="ECO:0000313" key="3">
    <source>
        <dbReference type="Proteomes" id="UP001521116"/>
    </source>
</evidence>
<organism evidence="2 3">
    <name type="scientific">Neofusicoccum ribis</name>
    <dbReference type="NCBI Taxonomy" id="45134"/>
    <lineage>
        <taxon>Eukaryota</taxon>
        <taxon>Fungi</taxon>
        <taxon>Dikarya</taxon>
        <taxon>Ascomycota</taxon>
        <taxon>Pezizomycotina</taxon>
        <taxon>Dothideomycetes</taxon>
        <taxon>Dothideomycetes incertae sedis</taxon>
        <taxon>Botryosphaeriales</taxon>
        <taxon>Botryosphaeriaceae</taxon>
        <taxon>Neofusicoccum</taxon>
    </lineage>
</organism>
<sequence>MKESSATSQSQGQITPPVGDHALKQTSSLAVLSSDPPEQSKRGFGIKLKGLIITPFMKYKLRRSLKKEEEELLRRTNAHPEVKALIWHHMTRRECAIFMAWSDMENVASEFAPMQVRLWTYNFLDERDKLSNWGRVQLSWVTRDVYMMERYANNALSYIQELERGLSQVEELILQMQLHKDLHS</sequence>
<reference evidence="2 3" key="1">
    <citation type="submission" date="2024-02" db="EMBL/GenBank/DDBJ databases">
        <title>De novo assembly and annotation of 12 fungi associated with fruit tree decline syndrome in Ontario, Canada.</title>
        <authorList>
            <person name="Sulman M."/>
            <person name="Ellouze W."/>
            <person name="Ilyukhin E."/>
        </authorList>
    </citation>
    <scope>NUCLEOTIDE SEQUENCE [LARGE SCALE GENOMIC DNA]</scope>
    <source>
        <strain evidence="2 3">M1-105</strain>
    </source>
</reference>
<gene>
    <name evidence="2" type="ORF">SLS56_001476</name>
</gene>
<evidence type="ECO:0000313" key="2">
    <source>
        <dbReference type="EMBL" id="KAL1635781.1"/>
    </source>
</evidence>